<accession>A0A1H4F708</accession>
<dbReference type="Proteomes" id="UP000198951">
    <property type="component" value="Unassembled WGS sequence"/>
</dbReference>
<dbReference type="Gene3D" id="3.40.120.10">
    <property type="entry name" value="Alpha-D-Glucose-1,6-Bisphosphate, subunit A, domain 3"/>
    <property type="match status" value="2"/>
</dbReference>
<dbReference type="SUPFAM" id="SSF53738">
    <property type="entry name" value="Phosphoglucomutase, first 3 domains"/>
    <property type="match status" value="1"/>
</dbReference>
<dbReference type="InterPro" id="IPR016055">
    <property type="entry name" value="A-D-PHexomutase_a/b/a-I/II/III"/>
</dbReference>
<name>A0A1H4F708_9FLAO</name>
<organism evidence="1 2">
    <name type="scientific">Flavobacterium gillisiae</name>
    <dbReference type="NCBI Taxonomy" id="150146"/>
    <lineage>
        <taxon>Bacteria</taxon>
        <taxon>Pseudomonadati</taxon>
        <taxon>Bacteroidota</taxon>
        <taxon>Flavobacteriia</taxon>
        <taxon>Flavobacteriales</taxon>
        <taxon>Flavobacteriaceae</taxon>
        <taxon>Flavobacterium</taxon>
    </lineage>
</organism>
<dbReference type="STRING" id="150146.SAMN05443667_11229"/>
<dbReference type="AlphaFoldDB" id="A0A1H4F708"/>
<dbReference type="EMBL" id="FNRD01000012">
    <property type="protein sequence ID" value="SEA92578.1"/>
    <property type="molecule type" value="Genomic_DNA"/>
</dbReference>
<dbReference type="GO" id="GO:0005975">
    <property type="term" value="P:carbohydrate metabolic process"/>
    <property type="evidence" value="ECO:0007669"/>
    <property type="project" value="InterPro"/>
</dbReference>
<reference evidence="2" key="1">
    <citation type="submission" date="2016-10" db="EMBL/GenBank/DDBJ databases">
        <authorList>
            <person name="Varghese N."/>
            <person name="Submissions S."/>
        </authorList>
    </citation>
    <scope>NUCLEOTIDE SEQUENCE [LARGE SCALE GENOMIC DNA]</scope>
    <source>
        <strain evidence="2">DSM 22376</strain>
    </source>
</reference>
<evidence type="ECO:0000313" key="2">
    <source>
        <dbReference type="Proteomes" id="UP000198951"/>
    </source>
</evidence>
<protein>
    <submittedName>
        <fullName evidence="1">Phosphoglucomutase/phosphomannomutase, alpha/beta/alpha domain III</fullName>
    </submittedName>
</protein>
<keyword evidence="2" id="KW-1185">Reference proteome</keyword>
<gene>
    <name evidence="1" type="ORF">SAMN05443667_11229</name>
</gene>
<evidence type="ECO:0000313" key="1">
    <source>
        <dbReference type="EMBL" id="SEA92578.1"/>
    </source>
</evidence>
<sequence length="91" mass="9972">MKKVNAIIGGGGNGGIIYPELHYGRDALVGIGFLLSSLAESNLSLSNLTKTKISIILYVQTQNRPSSSFLNGHYFLEKTRKIPKLSTDNYQ</sequence>
<dbReference type="GO" id="GO:0016868">
    <property type="term" value="F:intramolecular phosphotransferase activity"/>
    <property type="evidence" value="ECO:0007669"/>
    <property type="project" value="InterPro"/>
</dbReference>
<proteinExistence type="predicted"/>